<organism evidence="3 4">
    <name type="scientific">Candidatus Methylobacter favarea</name>
    <dbReference type="NCBI Taxonomy" id="2707345"/>
    <lineage>
        <taxon>Bacteria</taxon>
        <taxon>Pseudomonadati</taxon>
        <taxon>Pseudomonadota</taxon>
        <taxon>Gammaproteobacteria</taxon>
        <taxon>Methylococcales</taxon>
        <taxon>Methylococcaceae</taxon>
        <taxon>Methylobacter</taxon>
    </lineage>
</organism>
<evidence type="ECO:0008006" key="5">
    <source>
        <dbReference type="Google" id="ProtNLM"/>
    </source>
</evidence>
<dbReference type="InterPro" id="IPR006504">
    <property type="entry name" value="Tscrpt_reg_Spx/MgsR"/>
</dbReference>
<dbReference type="Pfam" id="PF03960">
    <property type="entry name" value="ArsC"/>
    <property type="match status" value="1"/>
</dbReference>
<dbReference type="InterPro" id="IPR006660">
    <property type="entry name" value="Arsenate_reductase-like"/>
</dbReference>
<sequence>MHILYGIKNCDAVKKARQWLNQNGIAYRFHDYRTDGLTLEQLSRLEAGLGWNAMLNRNSASWRQLDCEQQTGLTQEKALRLMLNTPTLIKRPLLDTGSKLILGFKADTYKAEL</sequence>
<comment type="caution">
    <text evidence="3">The sequence shown here is derived from an EMBL/GenBank/DDBJ whole genome shotgun (WGS) entry which is preliminary data.</text>
</comment>
<keyword evidence="4" id="KW-1185">Reference proteome</keyword>
<name>A0A8S0WZG5_9GAMM</name>
<reference evidence="3 4" key="1">
    <citation type="submission" date="2020-02" db="EMBL/GenBank/DDBJ databases">
        <authorList>
            <person name="Hogendoorn C."/>
        </authorList>
    </citation>
    <scope>NUCLEOTIDE SEQUENCE [LARGE SCALE GENOMIC DNA]</scope>
    <source>
        <strain evidence="3">METHB21</strain>
    </source>
</reference>
<dbReference type="PANTHER" id="PTHR30041">
    <property type="entry name" value="ARSENATE REDUCTASE"/>
    <property type="match status" value="1"/>
</dbReference>
<evidence type="ECO:0000256" key="2">
    <source>
        <dbReference type="PROSITE-ProRule" id="PRU01282"/>
    </source>
</evidence>
<dbReference type="PANTHER" id="PTHR30041:SF8">
    <property type="entry name" value="PROTEIN YFFB"/>
    <property type="match status" value="1"/>
</dbReference>
<dbReference type="RefSeq" id="WP_174625125.1">
    <property type="nucleotide sequence ID" value="NZ_CADCXN010000046.1"/>
</dbReference>
<dbReference type="Gene3D" id="3.40.30.10">
    <property type="entry name" value="Glutaredoxin"/>
    <property type="match status" value="1"/>
</dbReference>
<dbReference type="InterPro" id="IPR036249">
    <property type="entry name" value="Thioredoxin-like_sf"/>
</dbReference>
<dbReference type="CDD" id="cd03035">
    <property type="entry name" value="ArsC_Yffb"/>
    <property type="match status" value="1"/>
</dbReference>
<proteinExistence type="inferred from homology"/>
<dbReference type="NCBIfam" id="NF008107">
    <property type="entry name" value="PRK10853.1"/>
    <property type="match status" value="1"/>
</dbReference>
<dbReference type="Proteomes" id="UP000494216">
    <property type="component" value="Unassembled WGS sequence"/>
</dbReference>
<dbReference type="SUPFAM" id="SSF52833">
    <property type="entry name" value="Thioredoxin-like"/>
    <property type="match status" value="1"/>
</dbReference>
<dbReference type="EMBL" id="CADCXN010000046">
    <property type="protein sequence ID" value="CAA9890165.1"/>
    <property type="molecule type" value="Genomic_DNA"/>
</dbReference>
<accession>A0A8S0WZG5</accession>
<evidence type="ECO:0000256" key="1">
    <source>
        <dbReference type="ARBA" id="ARBA00007198"/>
    </source>
</evidence>
<protein>
    <recommendedName>
        <fullName evidence="5">ArsC family reductase</fullName>
    </recommendedName>
</protein>
<comment type="similarity">
    <text evidence="1 2">Belongs to the ArsC family.</text>
</comment>
<dbReference type="NCBIfam" id="TIGR01617">
    <property type="entry name" value="arsC_related"/>
    <property type="match status" value="1"/>
</dbReference>
<dbReference type="AlphaFoldDB" id="A0A8S0WZG5"/>
<evidence type="ECO:0000313" key="4">
    <source>
        <dbReference type="Proteomes" id="UP000494216"/>
    </source>
</evidence>
<gene>
    <name evidence="3" type="primary">yffB</name>
    <name evidence="3" type="ORF">METHB2_190052</name>
</gene>
<dbReference type="PROSITE" id="PS51353">
    <property type="entry name" value="ARSC"/>
    <property type="match status" value="1"/>
</dbReference>
<evidence type="ECO:0000313" key="3">
    <source>
        <dbReference type="EMBL" id="CAA9890165.1"/>
    </source>
</evidence>